<sequence>MEIEKVVYNVHNGQPFLVVKNEEGENVYPEFEYTEVPVPEGVYLPAFFDVYKNQWIGSTKEEFEKTLPKETSVNKDLLISQLTIKVAAQESEMTQLKSLIGNLTLEVAQLKGGAMG</sequence>
<gene>
    <name evidence="1" type="ORF">GLV84_12165</name>
</gene>
<reference evidence="1" key="1">
    <citation type="submission" date="2019-11" db="EMBL/GenBank/DDBJ databases">
        <title>Whole genome comparisons of Staphylococcus agnetis isolates from cattle and chickens.</title>
        <authorList>
            <person name="Rhoads D."/>
            <person name="Shwani A."/>
            <person name="Adkins P."/>
            <person name="Calcutt M."/>
            <person name="Middleton J."/>
        </authorList>
    </citation>
    <scope>NUCLEOTIDE SEQUENCE</scope>
    <source>
        <strain evidence="1">1387</strain>
    </source>
</reference>
<evidence type="ECO:0000313" key="2">
    <source>
        <dbReference type="Proteomes" id="UP000646308"/>
    </source>
</evidence>
<evidence type="ECO:0008006" key="3">
    <source>
        <dbReference type="Google" id="ProtNLM"/>
    </source>
</evidence>
<dbReference type="Proteomes" id="UP000646308">
    <property type="component" value="Unassembled WGS sequence"/>
</dbReference>
<comment type="caution">
    <text evidence="1">The sequence shown here is derived from an EMBL/GenBank/DDBJ whole genome shotgun (WGS) entry which is preliminary data.</text>
</comment>
<dbReference type="AlphaFoldDB" id="A0AAW9Z0G2"/>
<accession>A0AAW9Z0G2</accession>
<evidence type="ECO:0000313" key="1">
    <source>
        <dbReference type="EMBL" id="NJI03586.1"/>
    </source>
</evidence>
<organism evidence="1 2">
    <name type="scientific">Staphylococcus agnetis</name>
    <dbReference type="NCBI Taxonomy" id="985762"/>
    <lineage>
        <taxon>Bacteria</taxon>
        <taxon>Bacillati</taxon>
        <taxon>Bacillota</taxon>
        <taxon>Bacilli</taxon>
        <taxon>Bacillales</taxon>
        <taxon>Staphylococcaceae</taxon>
        <taxon>Staphylococcus</taxon>
    </lineage>
</organism>
<protein>
    <recommendedName>
        <fullName evidence="3">DUF2977 domain-containing protein</fullName>
    </recommendedName>
</protein>
<dbReference type="EMBL" id="WMFL01000085">
    <property type="protein sequence ID" value="NJI03586.1"/>
    <property type="molecule type" value="Genomic_DNA"/>
</dbReference>
<dbReference type="RefSeq" id="WP_165805222.1">
    <property type="nucleotide sequence ID" value="NZ_CP045927.1"/>
</dbReference>
<dbReference type="GeneID" id="57691895"/>
<proteinExistence type="predicted"/>
<name>A0AAW9Z0G2_9STAP</name>